<keyword evidence="2" id="KW-1185">Reference proteome</keyword>
<dbReference type="Pfam" id="PF13233">
    <property type="entry name" value="Complex1_LYR_2"/>
    <property type="match status" value="1"/>
</dbReference>
<dbReference type="InterPro" id="IPR039196">
    <property type="entry name" value="Fmc1"/>
</dbReference>
<dbReference type="STRING" id="98403.A0A151GDA5"/>
<dbReference type="GeneID" id="63719681"/>
<dbReference type="Proteomes" id="UP000076580">
    <property type="component" value="Chromosome 03"/>
</dbReference>
<evidence type="ECO:0000313" key="2">
    <source>
        <dbReference type="Proteomes" id="UP000076580"/>
    </source>
</evidence>
<sequence length="111" mass="12709">MAVNTTTSAIQLRSLYRALLRELPPRPILANPRSALHSQIRASFASNSIINASDANHRYAEAEQAVIYLRSQRKYVTLLERYNPGMDMDDEERVRLSARRMGMNLPKAFME</sequence>
<proteinExistence type="predicted"/>
<comment type="caution">
    <text evidence="1">The sequence shown here is derived from an EMBL/GenBank/DDBJ whole genome shotgun (WGS) entry which is preliminary data.</text>
</comment>
<dbReference type="RefSeq" id="XP_040654429.1">
    <property type="nucleotide sequence ID" value="XM_040804325.1"/>
</dbReference>
<dbReference type="AlphaFoldDB" id="A0A151GDA5"/>
<reference evidence="1 2" key="1">
    <citation type="journal article" date="2016" name="Sci. Rep.">
        <title>Insights into Adaptations to a Near-Obligate Nematode Endoparasitic Lifestyle from the Finished Genome of Drechmeria coniospora.</title>
        <authorList>
            <person name="Zhang L."/>
            <person name="Zhou Z."/>
            <person name="Guo Q."/>
            <person name="Fokkens L."/>
            <person name="Miskei M."/>
            <person name="Pocsi I."/>
            <person name="Zhang W."/>
            <person name="Chen M."/>
            <person name="Wang L."/>
            <person name="Sun Y."/>
            <person name="Donzelli B.G."/>
            <person name="Gibson D.M."/>
            <person name="Nelson D.R."/>
            <person name="Luo J.G."/>
            <person name="Rep M."/>
            <person name="Liu H."/>
            <person name="Yang S."/>
            <person name="Wang J."/>
            <person name="Krasnoff S.B."/>
            <person name="Xu Y."/>
            <person name="Molnar I."/>
            <person name="Lin M."/>
        </authorList>
    </citation>
    <scope>NUCLEOTIDE SEQUENCE [LARGE SCALE GENOMIC DNA]</scope>
    <source>
        <strain evidence="1 2">ARSEF 6962</strain>
    </source>
</reference>
<dbReference type="GO" id="GO:0005759">
    <property type="term" value="C:mitochondrial matrix"/>
    <property type="evidence" value="ECO:0007669"/>
    <property type="project" value="TreeGrafter"/>
</dbReference>
<dbReference type="InParanoid" id="A0A151GDA5"/>
<dbReference type="PANTHER" id="PTHR28015">
    <property type="entry name" value="ATP SYNTHASE ASSEMBLY FACTOR FMC1, MITOCHONDRIAL"/>
    <property type="match status" value="1"/>
</dbReference>
<dbReference type="GO" id="GO:0033615">
    <property type="term" value="P:mitochondrial proton-transporting ATP synthase complex assembly"/>
    <property type="evidence" value="ECO:0007669"/>
    <property type="project" value="InterPro"/>
</dbReference>
<dbReference type="EMBL" id="LAYC01000003">
    <property type="protein sequence ID" value="KYK55077.1"/>
    <property type="molecule type" value="Genomic_DNA"/>
</dbReference>
<organism evidence="1 2">
    <name type="scientific">Drechmeria coniospora</name>
    <name type="common">Nematophagous fungus</name>
    <name type="synonym">Meria coniospora</name>
    <dbReference type="NCBI Taxonomy" id="98403"/>
    <lineage>
        <taxon>Eukaryota</taxon>
        <taxon>Fungi</taxon>
        <taxon>Dikarya</taxon>
        <taxon>Ascomycota</taxon>
        <taxon>Pezizomycotina</taxon>
        <taxon>Sordariomycetes</taxon>
        <taxon>Hypocreomycetidae</taxon>
        <taxon>Hypocreales</taxon>
        <taxon>Ophiocordycipitaceae</taxon>
        <taxon>Drechmeria</taxon>
    </lineage>
</organism>
<accession>A0A151GDA5</accession>
<gene>
    <name evidence="1" type="ORF">DCS_07038</name>
</gene>
<evidence type="ECO:0000313" key="1">
    <source>
        <dbReference type="EMBL" id="KYK55077.1"/>
    </source>
</evidence>
<protein>
    <submittedName>
        <fullName evidence="1">FMC1 protein family</fullName>
    </submittedName>
</protein>
<dbReference type="PANTHER" id="PTHR28015:SF1">
    <property type="entry name" value="ATP SYNTHASE ASSEMBLY FACTOR FMC1, MITOCHONDRIAL"/>
    <property type="match status" value="1"/>
</dbReference>
<name>A0A151GDA5_DRECN</name>